<feature type="transmembrane region" description="Helical" evidence="1">
    <location>
        <begin position="29"/>
        <end position="47"/>
    </location>
</feature>
<organism evidence="2 3">
    <name type="scientific">Bacillus tequilensis</name>
    <dbReference type="NCBI Taxonomy" id="227866"/>
    <lineage>
        <taxon>Bacteria</taxon>
        <taxon>Bacillati</taxon>
        <taxon>Bacillota</taxon>
        <taxon>Bacilli</taxon>
        <taxon>Bacillales</taxon>
        <taxon>Bacillaceae</taxon>
        <taxon>Bacillus</taxon>
    </lineage>
</organism>
<evidence type="ECO:0000313" key="3">
    <source>
        <dbReference type="Proteomes" id="UP000501914"/>
    </source>
</evidence>
<sequence>MFRIFKMSFAVIIIILALIAFNYTEHTSVIQSLMLVFLGAVMFMQGLEERNKENDGSGAFNIYTAVFVWSVSLIGFTLHII</sequence>
<dbReference type="RefSeq" id="WP_167871654.1">
    <property type="nucleotide sequence ID" value="NZ_CP048852.1"/>
</dbReference>
<dbReference type="EMBL" id="CP048852">
    <property type="protein sequence ID" value="QIW78745.1"/>
    <property type="molecule type" value="Genomic_DNA"/>
</dbReference>
<dbReference type="Proteomes" id="UP000501914">
    <property type="component" value="Chromosome"/>
</dbReference>
<dbReference type="InterPro" id="IPR025018">
    <property type="entry name" value="DUF3953"/>
</dbReference>
<evidence type="ECO:0000313" key="2">
    <source>
        <dbReference type="EMBL" id="QIW78745.1"/>
    </source>
</evidence>
<keyword evidence="1" id="KW-0812">Transmembrane</keyword>
<feature type="transmembrane region" description="Helical" evidence="1">
    <location>
        <begin position="59"/>
        <end position="80"/>
    </location>
</feature>
<keyword evidence="1" id="KW-0472">Membrane</keyword>
<dbReference type="Pfam" id="PF13129">
    <property type="entry name" value="DUF3953"/>
    <property type="match status" value="1"/>
</dbReference>
<proteinExistence type="predicted"/>
<protein>
    <submittedName>
        <fullName evidence="2">DUF3953 domain-containing protein</fullName>
    </submittedName>
</protein>
<keyword evidence="1" id="KW-1133">Transmembrane helix</keyword>
<dbReference type="KEGG" id="bteq:G4P54_02260"/>
<accession>A0A6H0WJA6</accession>
<evidence type="ECO:0000256" key="1">
    <source>
        <dbReference type="SAM" id="Phobius"/>
    </source>
</evidence>
<gene>
    <name evidence="2" type="ORF">G4P54_02260</name>
</gene>
<feature type="transmembrane region" description="Helical" evidence="1">
    <location>
        <begin position="7"/>
        <end position="23"/>
    </location>
</feature>
<name>A0A6H0WJA6_9BACI</name>
<reference evidence="2 3" key="1">
    <citation type="submission" date="2020-02" db="EMBL/GenBank/DDBJ databases">
        <title>Genome sequencing, annotation and comparative genomic analysis of Bacillus tequilensis EA-CB0015, an effective biological control agent against Pseudocercospora fijiensis in banana plants.</title>
        <authorList>
            <person name="Cuellar-Gaviria T.Z."/>
            <person name="Ju K.-S."/>
            <person name="Villegas-Escobar V."/>
        </authorList>
    </citation>
    <scope>NUCLEOTIDE SEQUENCE [LARGE SCALE GENOMIC DNA]</scope>
    <source>
        <strain evidence="2 3">EA-CB0015</strain>
    </source>
</reference>
<dbReference type="AlphaFoldDB" id="A0A6H0WJA6"/>
<keyword evidence="3" id="KW-1185">Reference proteome</keyword>